<keyword evidence="3" id="KW-1185">Reference proteome</keyword>
<evidence type="ECO:0000313" key="2">
    <source>
        <dbReference type="EMBL" id="MDN3204591.1"/>
    </source>
</evidence>
<proteinExistence type="predicted"/>
<comment type="caution">
    <text evidence="2">The sequence shown here is derived from an EMBL/GenBank/DDBJ whole genome shotgun (WGS) entry which is preliminary data.</text>
</comment>
<organism evidence="2 3">
    <name type="scientific">Algoriphagus sediminis</name>
    <dbReference type="NCBI Taxonomy" id="3057113"/>
    <lineage>
        <taxon>Bacteria</taxon>
        <taxon>Pseudomonadati</taxon>
        <taxon>Bacteroidota</taxon>
        <taxon>Cytophagia</taxon>
        <taxon>Cytophagales</taxon>
        <taxon>Cyclobacteriaceae</taxon>
        <taxon>Algoriphagus</taxon>
    </lineage>
</organism>
<dbReference type="RefSeq" id="WP_290000232.1">
    <property type="nucleotide sequence ID" value="NZ_JAUEPH010000004.1"/>
</dbReference>
<dbReference type="Proteomes" id="UP001171916">
    <property type="component" value="Unassembled WGS sequence"/>
</dbReference>
<evidence type="ECO:0008006" key="4">
    <source>
        <dbReference type="Google" id="ProtNLM"/>
    </source>
</evidence>
<evidence type="ECO:0000256" key="1">
    <source>
        <dbReference type="SAM" id="SignalP"/>
    </source>
</evidence>
<dbReference type="EMBL" id="JAUEPH010000004">
    <property type="protein sequence ID" value="MDN3204591.1"/>
    <property type="molecule type" value="Genomic_DNA"/>
</dbReference>
<dbReference type="PROSITE" id="PS51257">
    <property type="entry name" value="PROKAR_LIPOPROTEIN"/>
    <property type="match status" value="1"/>
</dbReference>
<sequence length="126" mass="14050">MKSKAILFACTITLLSFFSCGEEDPEPLLICGVTDPVLQLTWLNELTAELDESYFNQYFYVTSGKYQGEDVFIVKNCCPNCNSVELVYSCQGNTIGFLAFDGVSIDPSEISDEQVIWRGINFQCGV</sequence>
<accession>A0ABT7YDH9</accession>
<evidence type="ECO:0000313" key="3">
    <source>
        <dbReference type="Proteomes" id="UP001171916"/>
    </source>
</evidence>
<name>A0ABT7YDH9_9BACT</name>
<gene>
    <name evidence="2" type="ORF">QVH07_10545</name>
</gene>
<feature type="signal peptide" evidence="1">
    <location>
        <begin position="1"/>
        <end position="21"/>
    </location>
</feature>
<protein>
    <recommendedName>
        <fullName evidence="4">Lipoprotein</fullName>
    </recommendedName>
</protein>
<keyword evidence="1" id="KW-0732">Signal</keyword>
<reference evidence="2" key="1">
    <citation type="submission" date="2023-06" db="EMBL/GenBank/DDBJ databases">
        <title>Robiginitalea aurantiacus sp. nov. and Algoriphagus sediminis sp. nov., isolated from coastal sediment.</title>
        <authorList>
            <person name="Zhou Z.Y."/>
            <person name="An J."/>
            <person name="Jia Y.W."/>
            <person name="Du Z.J."/>
        </authorList>
    </citation>
    <scope>NUCLEOTIDE SEQUENCE</scope>
    <source>
        <strain evidence="2">C2-7</strain>
    </source>
</reference>
<feature type="chain" id="PRO_5046430783" description="Lipoprotein" evidence="1">
    <location>
        <begin position="22"/>
        <end position="126"/>
    </location>
</feature>